<organism evidence="7 8">
    <name type="scientific">Agrocybe pediades</name>
    <dbReference type="NCBI Taxonomy" id="84607"/>
    <lineage>
        <taxon>Eukaryota</taxon>
        <taxon>Fungi</taxon>
        <taxon>Dikarya</taxon>
        <taxon>Basidiomycota</taxon>
        <taxon>Agaricomycotina</taxon>
        <taxon>Agaricomycetes</taxon>
        <taxon>Agaricomycetidae</taxon>
        <taxon>Agaricales</taxon>
        <taxon>Agaricineae</taxon>
        <taxon>Strophariaceae</taxon>
        <taxon>Agrocybe</taxon>
    </lineage>
</organism>
<dbReference type="Pfam" id="PF10176">
    <property type="entry name" value="NEDD4_Bsd2"/>
    <property type="match status" value="1"/>
</dbReference>
<dbReference type="GO" id="GO:0006511">
    <property type="term" value="P:ubiquitin-dependent protein catabolic process"/>
    <property type="evidence" value="ECO:0007669"/>
    <property type="project" value="TreeGrafter"/>
</dbReference>
<feature type="region of interest" description="Disordered" evidence="5">
    <location>
        <begin position="1"/>
        <end position="107"/>
    </location>
</feature>
<feature type="compositionally biased region" description="Acidic residues" evidence="5">
    <location>
        <begin position="24"/>
        <end position="34"/>
    </location>
</feature>
<dbReference type="GO" id="GO:0048471">
    <property type="term" value="C:perinuclear region of cytoplasm"/>
    <property type="evidence" value="ECO:0007669"/>
    <property type="project" value="TreeGrafter"/>
</dbReference>
<feature type="region of interest" description="Disordered" evidence="5">
    <location>
        <begin position="129"/>
        <end position="151"/>
    </location>
</feature>
<evidence type="ECO:0000256" key="4">
    <source>
        <dbReference type="ARBA" id="ARBA00023136"/>
    </source>
</evidence>
<dbReference type="GO" id="GO:0007034">
    <property type="term" value="P:vacuolar transport"/>
    <property type="evidence" value="ECO:0007669"/>
    <property type="project" value="InterPro"/>
</dbReference>
<feature type="compositionally biased region" description="Polar residues" evidence="5">
    <location>
        <begin position="40"/>
        <end position="63"/>
    </location>
</feature>
<dbReference type="Proteomes" id="UP000521872">
    <property type="component" value="Unassembled WGS sequence"/>
</dbReference>
<feature type="compositionally biased region" description="Low complexity" evidence="5">
    <location>
        <begin position="307"/>
        <end position="317"/>
    </location>
</feature>
<keyword evidence="3 6" id="KW-1133">Transmembrane helix</keyword>
<dbReference type="GO" id="GO:0005794">
    <property type="term" value="C:Golgi apparatus"/>
    <property type="evidence" value="ECO:0007669"/>
    <property type="project" value="TreeGrafter"/>
</dbReference>
<evidence type="ECO:0000256" key="3">
    <source>
        <dbReference type="ARBA" id="ARBA00022989"/>
    </source>
</evidence>
<dbReference type="GO" id="GO:0016020">
    <property type="term" value="C:membrane"/>
    <property type="evidence" value="ECO:0007669"/>
    <property type="project" value="UniProtKB-SubCell"/>
</dbReference>
<evidence type="ECO:0008006" key="9">
    <source>
        <dbReference type="Google" id="ProtNLM"/>
    </source>
</evidence>
<evidence type="ECO:0000313" key="8">
    <source>
        <dbReference type="Proteomes" id="UP000521872"/>
    </source>
</evidence>
<keyword evidence="2 6" id="KW-0812">Transmembrane</keyword>
<dbReference type="GO" id="GO:0005783">
    <property type="term" value="C:endoplasmic reticulum"/>
    <property type="evidence" value="ECO:0007669"/>
    <property type="project" value="TreeGrafter"/>
</dbReference>
<evidence type="ECO:0000256" key="2">
    <source>
        <dbReference type="ARBA" id="ARBA00022692"/>
    </source>
</evidence>
<evidence type="ECO:0000256" key="5">
    <source>
        <dbReference type="SAM" id="MobiDB-lite"/>
    </source>
</evidence>
<keyword evidence="8" id="KW-1185">Reference proteome</keyword>
<feature type="transmembrane region" description="Helical" evidence="6">
    <location>
        <begin position="333"/>
        <end position="354"/>
    </location>
</feature>
<feature type="compositionally biased region" description="Pro residues" evidence="5">
    <location>
        <begin position="77"/>
        <end position="87"/>
    </location>
</feature>
<evidence type="ECO:0000256" key="1">
    <source>
        <dbReference type="ARBA" id="ARBA00004141"/>
    </source>
</evidence>
<feature type="region of interest" description="Disordered" evidence="5">
    <location>
        <begin position="283"/>
        <end position="323"/>
    </location>
</feature>
<keyword evidence="4 6" id="KW-0472">Membrane</keyword>
<dbReference type="CDD" id="cd22212">
    <property type="entry name" value="NDFIP-like"/>
    <property type="match status" value="1"/>
</dbReference>
<dbReference type="GO" id="GO:0031398">
    <property type="term" value="P:positive regulation of protein ubiquitination"/>
    <property type="evidence" value="ECO:0007669"/>
    <property type="project" value="TreeGrafter"/>
</dbReference>
<dbReference type="AlphaFoldDB" id="A0A8H4VMN6"/>
<dbReference type="PANTHER" id="PTHR13396">
    <property type="entry name" value="NEDD4 FAMILY INTERACTING PROTEIN 1/2"/>
    <property type="match status" value="1"/>
</dbReference>
<proteinExistence type="predicted"/>
<gene>
    <name evidence="7" type="ORF">D9613_007783</name>
</gene>
<name>A0A8H4VMN6_9AGAR</name>
<protein>
    <recommendedName>
        <fullName evidence="9">Metal homeostatis protein bsd2</fullName>
    </recommendedName>
</protein>
<comment type="subcellular location">
    <subcellularLocation>
        <location evidence="1">Membrane</location>
        <topology evidence="1">Multi-pass membrane protein</topology>
    </subcellularLocation>
</comment>
<evidence type="ECO:0000313" key="7">
    <source>
        <dbReference type="EMBL" id="KAF4613710.1"/>
    </source>
</evidence>
<comment type="caution">
    <text evidence="7">The sequence shown here is derived from an EMBL/GenBank/DDBJ whole genome shotgun (WGS) entry which is preliminary data.</text>
</comment>
<dbReference type="PANTHER" id="PTHR13396:SF5">
    <property type="entry name" value="NEDD4 FAMILY INTERACTING PROTEIN"/>
    <property type="match status" value="1"/>
</dbReference>
<accession>A0A8H4VMN6</accession>
<dbReference type="GO" id="GO:0030001">
    <property type="term" value="P:metal ion transport"/>
    <property type="evidence" value="ECO:0007669"/>
    <property type="project" value="InterPro"/>
</dbReference>
<dbReference type="EMBL" id="JAACJL010000045">
    <property type="protein sequence ID" value="KAF4613710.1"/>
    <property type="molecule type" value="Genomic_DNA"/>
</dbReference>
<evidence type="ECO:0000256" key="6">
    <source>
        <dbReference type="SAM" id="Phobius"/>
    </source>
</evidence>
<dbReference type="InterPro" id="IPR019325">
    <property type="entry name" value="NEDD4/Bsd2"/>
</dbReference>
<feature type="transmembrane region" description="Helical" evidence="6">
    <location>
        <begin position="224"/>
        <end position="248"/>
    </location>
</feature>
<sequence length="431" mass="46477">MSSGRYAPLANPHSAPDAEREMADAFDLDDEDNDDHMSHSESTPLTRNVAPSQSEQASKSETSALPGAYDFEREYDFPPPGSPPPPSSRALPNDIGNSNGLLPTAPVAVPKPRRSLFRKMVGAILPTHYQPVPTEGQSSRPTGGGIENDGVFANVTAKPQPARVVRTEDGDVHVVPEDNQKESPPSYTEAQADAVPPYWETTIHTPGMDAMSDLIIGDLPTGSFLIFCLNVFISFFFQFIGFLLTYLLHTSHAAKFGSRAGLGLTLIQYGFYSRTMSFADDGQSTSDGSMAGGATDIWGNPVPAPTPSTETATAATPAPSPNDSVASATSRDWLSFLFMTVGWFLLLSSVIGYWRVKRWENSVRVQPAPPAPEDMERDDQVRRRLESAFGISFDAPAQNAAALRTDHYNAGAAVASEEARLTRDLRAAGIL</sequence>
<reference evidence="7 8" key="1">
    <citation type="submission" date="2019-12" db="EMBL/GenBank/DDBJ databases">
        <authorList>
            <person name="Floudas D."/>
            <person name="Bentzer J."/>
            <person name="Ahren D."/>
            <person name="Johansson T."/>
            <person name="Persson P."/>
            <person name="Tunlid A."/>
        </authorList>
    </citation>
    <scope>NUCLEOTIDE SEQUENCE [LARGE SCALE GENOMIC DNA]</scope>
    <source>
        <strain evidence="7 8">CBS 102.39</strain>
    </source>
</reference>